<keyword evidence="1" id="KW-0472">Membrane</keyword>
<name>A0ABV2YJE4_9ACTN</name>
<protein>
    <recommendedName>
        <fullName evidence="4">Integral membrane protein</fullName>
    </recommendedName>
</protein>
<feature type="transmembrane region" description="Helical" evidence="1">
    <location>
        <begin position="35"/>
        <end position="56"/>
    </location>
</feature>
<keyword evidence="3" id="KW-1185">Reference proteome</keyword>
<dbReference type="EMBL" id="JBEZUR010000021">
    <property type="protein sequence ID" value="MEU3555669.1"/>
    <property type="molecule type" value="Genomic_DNA"/>
</dbReference>
<keyword evidence="1" id="KW-1133">Transmembrane helix</keyword>
<feature type="transmembrane region" description="Helical" evidence="1">
    <location>
        <begin position="6"/>
        <end position="28"/>
    </location>
</feature>
<accession>A0ABV2YJE4</accession>
<evidence type="ECO:0008006" key="4">
    <source>
        <dbReference type="Google" id="ProtNLM"/>
    </source>
</evidence>
<gene>
    <name evidence="2" type="ORF">AB0E65_15850</name>
</gene>
<organism evidence="2 3">
    <name type="scientific">Streptomyces fragilis</name>
    <dbReference type="NCBI Taxonomy" id="67301"/>
    <lineage>
        <taxon>Bacteria</taxon>
        <taxon>Bacillati</taxon>
        <taxon>Actinomycetota</taxon>
        <taxon>Actinomycetes</taxon>
        <taxon>Kitasatosporales</taxon>
        <taxon>Streptomycetaceae</taxon>
        <taxon>Streptomyces</taxon>
    </lineage>
</organism>
<sequence length="57" mass="6249">MGTAFGHIVLFLYVVYALPVALLCFLIARRTTARAGWLYAALLLGLPFCLVVMIFAS</sequence>
<dbReference type="Proteomes" id="UP001550850">
    <property type="component" value="Unassembled WGS sequence"/>
</dbReference>
<comment type="caution">
    <text evidence="2">The sequence shown here is derived from an EMBL/GenBank/DDBJ whole genome shotgun (WGS) entry which is preliminary data.</text>
</comment>
<dbReference type="RefSeq" id="WP_159105539.1">
    <property type="nucleotide sequence ID" value="NZ_BEVZ01000002.1"/>
</dbReference>
<evidence type="ECO:0000256" key="1">
    <source>
        <dbReference type="SAM" id="Phobius"/>
    </source>
</evidence>
<reference evidence="2 3" key="1">
    <citation type="submission" date="2024-06" db="EMBL/GenBank/DDBJ databases">
        <title>The Natural Products Discovery Center: Release of the First 8490 Sequenced Strains for Exploring Actinobacteria Biosynthetic Diversity.</title>
        <authorList>
            <person name="Kalkreuter E."/>
            <person name="Kautsar S.A."/>
            <person name="Yang D."/>
            <person name="Bader C.D."/>
            <person name="Teijaro C.N."/>
            <person name="Fluegel L."/>
            <person name="Davis C.M."/>
            <person name="Simpson J.R."/>
            <person name="Lauterbach L."/>
            <person name="Steele A.D."/>
            <person name="Gui C."/>
            <person name="Meng S."/>
            <person name="Li G."/>
            <person name="Viehrig K."/>
            <person name="Ye F."/>
            <person name="Su P."/>
            <person name="Kiefer A.F."/>
            <person name="Nichols A."/>
            <person name="Cepeda A.J."/>
            <person name="Yan W."/>
            <person name="Fan B."/>
            <person name="Jiang Y."/>
            <person name="Adhikari A."/>
            <person name="Zheng C.-J."/>
            <person name="Schuster L."/>
            <person name="Cowan T.M."/>
            <person name="Smanski M.J."/>
            <person name="Chevrette M.G."/>
            <person name="De Carvalho L.P.S."/>
            <person name="Shen B."/>
        </authorList>
    </citation>
    <scope>NUCLEOTIDE SEQUENCE [LARGE SCALE GENOMIC DNA]</scope>
    <source>
        <strain evidence="2 3">NPDC038104</strain>
    </source>
</reference>
<evidence type="ECO:0000313" key="2">
    <source>
        <dbReference type="EMBL" id="MEU3555669.1"/>
    </source>
</evidence>
<keyword evidence="1" id="KW-0812">Transmembrane</keyword>
<proteinExistence type="predicted"/>
<evidence type="ECO:0000313" key="3">
    <source>
        <dbReference type="Proteomes" id="UP001550850"/>
    </source>
</evidence>